<protein>
    <submittedName>
        <fullName evidence="1">Uncharacterized protein</fullName>
    </submittedName>
</protein>
<keyword evidence="2" id="KW-1185">Reference proteome</keyword>
<sequence>ATLECERWEKSYYLAGQYCLKLYEGSKRFKNRLPNLGYVTSACRLYGKALTLGPKYLYQALPRLLTFWLELGQQAVQQAVQPRTEANAAMTNLLNTEFQNVIKLMEGLAGYLPEYMVQILLAFIV</sequence>
<dbReference type="Proteomes" id="UP000749646">
    <property type="component" value="Unassembled WGS sequence"/>
</dbReference>
<feature type="non-terminal residue" evidence="1">
    <location>
        <position position="1"/>
    </location>
</feature>
<comment type="caution">
    <text evidence="1">The sequence shown here is derived from an EMBL/GenBank/DDBJ whole genome shotgun (WGS) entry which is preliminary data.</text>
</comment>
<dbReference type="EMBL" id="JAAAHW010006046">
    <property type="protein sequence ID" value="KAF9964926.1"/>
    <property type="molecule type" value="Genomic_DNA"/>
</dbReference>
<gene>
    <name evidence="1" type="ORF">BGZ65_000949</name>
</gene>
<reference evidence="1" key="1">
    <citation type="journal article" date="2020" name="Fungal Divers.">
        <title>Resolving the Mortierellaceae phylogeny through synthesis of multi-gene phylogenetics and phylogenomics.</title>
        <authorList>
            <person name="Vandepol N."/>
            <person name="Liber J."/>
            <person name="Desiro A."/>
            <person name="Na H."/>
            <person name="Kennedy M."/>
            <person name="Barry K."/>
            <person name="Grigoriev I.V."/>
            <person name="Miller A.N."/>
            <person name="O'Donnell K."/>
            <person name="Stajich J.E."/>
            <person name="Bonito G."/>
        </authorList>
    </citation>
    <scope>NUCLEOTIDE SEQUENCE</scope>
    <source>
        <strain evidence="1">MES-2147</strain>
    </source>
</reference>
<dbReference type="AlphaFoldDB" id="A0A9P6M496"/>
<name>A0A9P6M496_9FUNG</name>
<organism evidence="1 2">
    <name type="scientific">Modicella reniformis</name>
    <dbReference type="NCBI Taxonomy" id="1440133"/>
    <lineage>
        <taxon>Eukaryota</taxon>
        <taxon>Fungi</taxon>
        <taxon>Fungi incertae sedis</taxon>
        <taxon>Mucoromycota</taxon>
        <taxon>Mortierellomycotina</taxon>
        <taxon>Mortierellomycetes</taxon>
        <taxon>Mortierellales</taxon>
        <taxon>Mortierellaceae</taxon>
        <taxon>Modicella</taxon>
    </lineage>
</organism>
<proteinExistence type="predicted"/>
<evidence type="ECO:0000313" key="2">
    <source>
        <dbReference type="Proteomes" id="UP000749646"/>
    </source>
</evidence>
<accession>A0A9P6M496</accession>
<dbReference type="OrthoDB" id="381190at2759"/>
<evidence type="ECO:0000313" key="1">
    <source>
        <dbReference type="EMBL" id="KAF9964926.1"/>
    </source>
</evidence>